<proteinExistence type="predicted"/>
<feature type="region of interest" description="Disordered" evidence="1">
    <location>
        <begin position="1"/>
        <end position="32"/>
    </location>
</feature>
<dbReference type="Proteomes" id="UP000216164">
    <property type="component" value="Unassembled WGS sequence"/>
</dbReference>
<feature type="compositionally biased region" description="Acidic residues" evidence="1">
    <location>
        <begin position="1"/>
        <end position="11"/>
    </location>
</feature>
<dbReference type="AlphaFoldDB" id="A0AAP7ZPS2"/>
<comment type="caution">
    <text evidence="2">The sequence shown here is derived from an EMBL/GenBank/DDBJ whole genome shotgun (WGS) entry which is preliminary data.</text>
</comment>
<evidence type="ECO:0000313" key="2">
    <source>
        <dbReference type="EMBL" id="OYQ14486.1"/>
    </source>
</evidence>
<protein>
    <submittedName>
        <fullName evidence="2">Uncharacterized protein</fullName>
    </submittedName>
</protein>
<sequence length="63" mass="6389">MRGDAEPEAEVGMEAKEAGEAPGKDATGVAVPEGWLGGMASWCASERLEPGEEAGEVGMPGSR</sequence>
<gene>
    <name evidence="2" type="ORF">B7R77_15310</name>
</gene>
<evidence type="ECO:0000256" key="1">
    <source>
        <dbReference type="SAM" id="MobiDB-lite"/>
    </source>
</evidence>
<evidence type="ECO:0000313" key="3">
    <source>
        <dbReference type="Proteomes" id="UP000216164"/>
    </source>
</evidence>
<dbReference type="EMBL" id="NCTK01000001">
    <property type="protein sequence ID" value="OYQ14486.1"/>
    <property type="molecule type" value="Genomic_DNA"/>
</dbReference>
<accession>A0AAP7ZPS2</accession>
<organism evidence="2 3">
    <name type="scientific">Ralstonia solanacearum K60</name>
    <dbReference type="NCBI Taxonomy" id="1091042"/>
    <lineage>
        <taxon>Bacteria</taxon>
        <taxon>Pseudomonadati</taxon>
        <taxon>Pseudomonadota</taxon>
        <taxon>Betaproteobacteria</taxon>
        <taxon>Burkholderiales</taxon>
        <taxon>Burkholderiaceae</taxon>
        <taxon>Ralstonia</taxon>
        <taxon>Ralstonia solanacearum species complex</taxon>
    </lineage>
</organism>
<feature type="compositionally biased region" description="Basic and acidic residues" evidence="1">
    <location>
        <begin position="13"/>
        <end position="23"/>
    </location>
</feature>
<name>A0AAP7ZPS2_RALSL</name>
<reference evidence="2 3" key="1">
    <citation type="submission" date="2017-04" db="EMBL/GenBank/DDBJ databases">
        <title>Genome Announcement: Closed genomes of Ralstonia solanacearum strains K60, UW551, and UW700.</title>
        <authorList>
            <person name="Hayes M."/>
            <person name="Macintyre A.M."/>
            <person name="Allen C."/>
        </authorList>
    </citation>
    <scope>NUCLEOTIDE SEQUENCE [LARGE SCALE GENOMIC DNA]</scope>
    <source>
        <strain evidence="2 3">UW25</strain>
    </source>
</reference>